<dbReference type="Gene3D" id="2.40.10.10">
    <property type="entry name" value="Trypsin-like serine proteases"/>
    <property type="match status" value="1"/>
</dbReference>
<keyword evidence="5 7" id="KW-0378">Hydrolase</keyword>
<reference evidence="8" key="1">
    <citation type="journal article" date="2021" name="PeerJ">
        <title>Extensive microbial diversity within the chicken gut microbiome revealed by metagenomics and culture.</title>
        <authorList>
            <person name="Gilroy R."/>
            <person name="Ravi A."/>
            <person name="Getino M."/>
            <person name="Pursley I."/>
            <person name="Horton D.L."/>
            <person name="Alikhan N.F."/>
            <person name="Baker D."/>
            <person name="Gharbi K."/>
            <person name="Hall N."/>
            <person name="Watson M."/>
            <person name="Adriaenssens E.M."/>
            <person name="Foster-Nyarko E."/>
            <person name="Jarju S."/>
            <person name="Secka A."/>
            <person name="Antonio M."/>
            <person name="Oren A."/>
            <person name="Chaudhuri R.R."/>
            <person name="La Ragione R."/>
            <person name="Hildebrand F."/>
            <person name="Pallen M.J."/>
        </authorList>
    </citation>
    <scope>NUCLEOTIDE SEQUENCE</scope>
    <source>
        <strain evidence="8">5134</strain>
    </source>
</reference>
<dbReference type="GO" id="GO:0070009">
    <property type="term" value="F:serine-type aminopeptidase activity"/>
    <property type="evidence" value="ECO:0007669"/>
    <property type="project" value="UniProtKB-UniRule"/>
</dbReference>
<evidence type="ECO:0000256" key="4">
    <source>
        <dbReference type="ARBA" id="ARBA00022729"/>
    </source>
</evidence>
<accession>A0A9D2CBS9</accession>
<keyword evidence="6 7" id="KW-0720">Serine protease</keyword>
<protein>
    <recommendedName>
        <fullName evidence="7">Dipeptidyl-peptidase</fullName>
        <ecNumber evidence="7">3.4.14.-</ecNumber>
    </recommendedName>
</protein>
<sequence>MKKFLLLLAAISLSWSSFADEGMWLLPYLQKMNIRNMKERGCKLSAEEIYSVNKSSLKDAVVIFGGGCTGEIVSPEGLLFTNHHCGYASIQQLSSVEHDYLKNGFWAMSQAEELPAPGLEVRFIRRIADVSAEVLGNVPSIASQEEYERITDENIAAIEKRLGEENPGMEISVESFFGGNQFFAFVMEVYKDVRLVGTPPSSIGKFGGDTDNWMWPRHTGDFSIFRVYAGPDNRPAEYSPENRPYKAEKFLKISLDGVDENDFAMIMGFPGSTERYATSYEIDDLLKVENPQRIFIRGERQAILWKDMIASDAVRIQYASKYARSSNYWKNSIGMSRGIEKLDVKARKEAQEASFQAWAEKNTLPEEGYVDALAKIRSAVEEMSPLSASRQYLAEAFLSAVELLSPTRSFIGNRKTLELKSRIEQVEESKESLGEWYRDYSPATDRKVAKRMLAIARENMKELPSFYAEVVDKEFGGNIDAYVDYLYDHSLFVSEEKVMALLDDYAPEKIASDPAVVMAKSVLEQYGKLSEALKEPRKRYDEGHRKYIAGLMLQNPKKAWASDANFTIRLTYGRVLPYSPADGIEYNYYTTLKGVMEKEDPANPQEFFVPGKLKELYAAKDFGRYANAKGELPVAFLADCDITGGNSGSPVLNDRGVLIGLAFDGNWEAMSGDIAFEPELQRTIAVDIRYVLFIVDKFAGAGWLLDELQFE</sequence>
<dbReference type="AlphaFoldDB" id="A0A9D2CBS9"/>
<keyword evidence="2 7" id="KW-0031">Aminopeptidase</keyword>
<keyword evidence="3 7" id="KW-0645">Protease</keyword>
<comment type="function">
    <text evidence="7">Catalyzes the removal of dipeptides from the N-terminus of oligopeptides.</text>
</comment>
<reference evidence="8" key="2">
    <citation type="submission" date="2021-04" db="EMBL/GenBank/DDBJ databases">
        <authorList>
            <person name="Gilroy R."/>
        </authorList>
    </citation>
    <scope>NUCLEOTIDE SEQUENCE</scope>
    <source>
        <strain evidence="8">5134</strain>
    </source>
</reference>
<dbReference type="EMBL" id="DXDA01000019">
    <property type="protein sequence ID" value="HIY68224.1"/>
    <property type="molecule type" value="Genomic_DNA"/>
</dbReference>
<proteinExistence type="inferred from homology"/>
<gene>
    <name evidence="8" type="ORF">H9828_02260</name>
</gene>
<evidence type="ECO:0000313" key="8">
    <source>
        <dbReference type="EMBL" id="HIY68224.1"/>
    </source>
</evidence>
<dbReference type="InterPro" id="IPR043504">
    <property type="entry name" value="Peptidase_S1_PA_chymotrypsin"/>
</dbReference>
<comment type="similarity">
    <text evidence="1 7">Belongs to the peptidase S46 family.</text>
</comment>
<organism evidence="8 9">
    <name type="scientific">Candidatus Alistipes intestinigallinarum</name>
    <dbReference type="NCBI Taxonomy" id="2838440"/>
    <lineage>
        <taxon>Bacteria</taxon>
        <taxon>Pseudomonadati</taxon>
        <taxon>Bacteroidota</taxon>
        <taxon>Bacteroidia</taxon>
        <taxon>Bacteroidales</taxon>
        <taxon>Rikenellaceae</taxon>
        <taxon>Alistipes</taxon>
    </lineage>
</organism>
<evidence type="ECO:0000256" key="7">
    <source>
        <dbReference type="RuleBase" id="RU366067"/>
    </source>
</evidence>
<evidence type="ECO:0000256" key="1">
    <source>
        <dbReference type="ARBA" id="ARBA00010491"/>
    </source>
</evidence>
<dbReference type="InterPro" id="IPR009003">
    <property type="entry name" value="Peptidase_S1_PA"/>
</dbReference>
<dbReference type="GO" id="GO:0008239">
    <property type="term" value="F:dipeptidyl-peptidase activity"/>
    <property type="evidence" value="ECO:0007669"/>
    <property type="project" value="UniProtKB-UniRule"/>
</dbReference>
<evidence type="ECO:0000313" key="9">
    <source>
        <dbReference type="Proteomes" id="UP000886844"/>
    </source>
</evidence>
<dbReference type="SUPFAM" id="SSF50494">
    <property type="entry name" value="Trypsin-like serine proteases"/>
    <property type="match status" value="1"/>
</dbReference>
<name>A0A9D2CBS9_9BACT</name>
<evidence type="ECO:0000256" key="2">
    <source>
        <dbReference type="ARBA" id="ARBA00022438"/>
    </source>
</evidence>
<evidence type="ECO:0000256" key="5">
    <source>
        <dbReference type="ARBA" id="ARBA00022801"/>
    </source>
</evidence>
<feature type="signal peptide" evidence="7">
    <location>
        <begin position="1"/>
        <end position="19"/>
    </location>
</feature>
<dbReference type="InterPro" id="IPR019500">
    <property type="entry name" value="Pep_S46"/>
</dbReference>
<comment type="caution">
    <text evidence="8">The sequence shown here is derived from an EMBL/GenBank/DDBJ whole genome shotgun (WGS) entry which is preliminary data.</text>
</comment>
<evidence type="ECO:0000256" key="6">
    <source>
        <dbReference type="ARBA" id="ARBA00022825"/>
    </source>
</evidence>
<dbReference type="GO" id="GO:0043171">
    <property type="term" value="P:peptide catabolic process"/>
    <property type="evidence" value="ECO:0007669"/>
    <property type="project" value="UniProtKB-UniRule"/>
</dbReference>
<keyword evidence="4 7" id="KW-0732">Signal</keyword>
<feature type="chain" id="PRO_5039760304" description="Dipeptidyl-peptidase" evidence="7">
    <location>
        <begin position="20"/>
        <end position="711"/>
    </location>
</feature>
<dbReference type="Proteomes" id="UP000886844">
    <property type="component" value="Unassembled WGS sequence"/>
</dbReference>
<dbReference type="Pfam" id="PF10459">
    <property type="entry name" value="Peptidase_S46"/>
    <property type="match status" value="1"/>
</dbReference>
<evidence type="ECO:0000256" key="3">
    <source>
        <dbReference type="ARBA" id="ARBA00022670"/>
    </source>
</evidence>
<dbReference type="GO" id="GO:0006508">
    <property type="term" value="P:proteolysis"/>
    <property type="evidence" value="ECO:0007669"/>
    <property type="project" value="UniProtKB-KW"/>
</dbReference>
<dbReference type="PANTHER" id="PTHR38469:SF1">
    <property type="entry name" value="PERIPLASMIC PEPTIDASE SUBFAMILY S1B"/>
    <property type="match status" value="1"/>
</dbReference>
<dbReference type="PANTHER" id="PTHR38469">
    <property type="entry name" value="PERIPLASMIC PEPTIDASE SUBFAMILY S1B"/>
    <property type="match status" value="1"/>
</dbReference>
<dbReference type="EC" id="3.4.14.-" evidence="7"/>